<dbReference type="Gene3D" id="3.40.50.620">
    <property type="entry name" value="HUPs"/>
    <property type="match status" value="1"/>
</dbReference>
<dbReference type="GO" id="GO:0005524">
    <property type="term" value="F:ATP binding"/>
    <property type="evidence" value="ECO:0007669"/>
    <property type="project" value="UniProtKB-KW"/>
</dbReference>
<keyword evidence="9" id="KW-1185">Reference proteome</keyword>
<evidence type="ECO:0000313" key="8">
    <source>
        <dbReference type="EMBL" id="KAI3403025.2"/>
    </source>
</evidence>
<gene>
    <name evidence="8" type="ORF">KGF56_004085</name>
</gene>
<dbReference type="InterPro" id="IPR012795">
    <property type="entry name" value="tRNA_Ile_lys_synt_N"/>
</dbReference>
<dbReference type="AlphaFoldDB" id="A0AAI9WWA8"/>
<dbReference type="InterPro" id="IPR011063">
    <property type="entry name" value="TilS/TtcA_N"/>
</dbReference>
<dbReference type="GO" id="GO:0032267">
    <property type="term" value="F:tRNA(Ile)-lysidine synthase activity"/>
    <property type="evidence" value="ECO:0007669"/>
    <property type="project" value="UniProtKB-EC"/>
</dbReference>
<comment type="caution">
    <text evidence="8">The sequence shown here is derived from an EMBL/GenBank/DDBJ whole genome shotgun (WGS) entry which is preliminary data.</text>
</comment>
<sequence length="524" mass="60292">MTIKKEVFKEVLGNLFGSFSNVPRRVGIGLSGGPDSMLLTWLLKSLNDKLVKEQQFEIHAMTVDHNYRKESSKEVGDLAEIMSRWGIKHSVRKLYYGDIDPRHITNFEEVARAKRFDALNSICNEYDIPVIFLGHHNDDQVETFVQRLQGNSSIFGLAGTRAISSLPMNRDLSPLELLKYKRVNLVRPLLNFTKDDITNSCRDFAVPYFTDPTNSNTSLTRRNYLRSLFGKKLPQLLKDFKENGFSQNDEFFYTTIMKQSLSASHRECTKLVELFEAKAHALHKNLLEDNKLVKDDSLAKLTIEMPKRCFTSANTLVTSRFLYQILYPYCTLNHYHWAYAKLERQVVPKIASIAKTNASGTSKVTMMNLIFQVTNNASASTINLEITRAPLSRRELEETKLSLCLGQEWSDWVLFDKRFWLCFQSEKYLGCEIEILPYKHKEMSKKVNEKLYNSGSIRIGVHLDTLPVVLLDSSIVAFPTIGLGVEDIAMRWSLKANKFNYKPTIDTIDYHYRAKRDSGERLDE</sequence>
<evidence type="ECO:0000256" key="6">
    <source>
        <dbReference type="ARBA" id="ARBA00048539"/>
    </source>
</evidence>
<evidence type="ECO:0000256" key="1">
    <source>
        <dbReference type="ARBA" id="ARBA00013267"/>
    </source>
</evidence>
<dbReference type="Proteomes" id="UP001202479">
    <property type="component" value="Unassembled WGS sequence"/>
</dbReference>
<dbReference type="InterPro" id="IPR014729">
    <property type="entry name" value="Rossmann-like_a/b/a_fold"/>
</dbReference>
<dbReference type="NCBIfam" id="TIGR02432">
    <property type="entry name" value="lysidine_TilS_N"/>
    <property type="match status" value="1"/>
</dbReference>
<dbReference type="SUPFAM" id="SSF52402">
    <property type="entry name" value="Adenine nucleotide alpha hydrolases-like"/>
    <property type="match status" value="1"/>
</dbReference>
<accession>A0AAI9WWA8</accession>
<feature type="domain" description="tRNA(Ile)-lysidine/2-thiocytidine synthase N-terminal" evidence="7">
    <location>
        <begin position="26"/>
        <end position="227"/>
    </location>
</feature>
<dbReference type="Pfam" id="PF01171">
    <property type="entry name" value="ATP_bind_3"/>
    <property type="match status" value="1"/>
</dbReference>
<reference evidence="8" key="1">
    <citation type="journal article" date="2022" name="DNA Res.">
        <title>Genome analysis of five recently described species of the CUG-Ser clade uncovers Candida theae as a new hybrid lineage with pathogenic potential in the Candida parapsilosis species complex.</title>
        <authorList>
            <person name="Mixao V."/>
            <person name="Del Olmo V."/>
            <person name="Hegedusova E."/>
            <person name="Saus E."/>
            <person name="Pryszcz L."/>
            <person name="Cillingova A."/>
            <person name="Nosek J."/>
            <person name="Gabaldon T."/>
        </authorList>
    </citation>
    <scope>NUCLEOTIDE SEQUENCE</scope>
    <source>
        <strain evidence="8">CBS 10844</strain>
    </source>
</reference>
<evidence type="ECO:0000256" key="2">
    <source>
        <dbReference type="ARBA" id="ARBA00022598"/>
    </source>
</evidence>
<keyword evidence="4" id="KW-0547">Nucleotide-binding</keyword>
<comment type="catalytic activity">
    <reaction evidence="6">
        <text>cytidine(34) in tRNA(Ile2) + L-lysine + ATP = lysidine(34) in tRNA(Ile2) + AMP + diphosphate + H(+)</text>
        <dbReference type="Rhea" id="RHEA:43744"/>
        <dbReference type="Rhea" id="RHEA-COMP:10625"/>
        <dbReference type="Rhea" id="RHEA-COMP:10670"/>
        <dbReference type="ChEBI" id="CHEBI:15378"/>
        <dbReference type="ChEBI" id="CHEBI:30616"/>
        <dbReference type="ChEBI" id="CHEBI:32551"/>
        <dbReference type="ChEBI" id="CHEBI:33019"/>
        <dbReference type="ChEBI" id="CHEBI:82748"/>
        <dbReference type="ChEBI" id="CHEBI:83665"/>
        <dbReference type="ChEBI" id="CHEBI:456215"/>
        <dbReference type="EC" id="6.3.4.19"/>
    </reaction>
</comment>
<evidence type="ECO:0000259" key="7">
    <source>
        <dbReference type="Pfam" id="PF01171"/>
    </source>
</evidence>
<name>A0AAI9WWA8_9ASCO</name>
<keyword evidence="3" id="KW-0819">tRNA processing</keyword>
<organism evidence="8 9">
    <name type="scientific">Candida oxycetoniae</name>
    <dbReference type="NCBI Taxonomy" id="497107"/>
    <lineage>
        <taxon>Eukaryota</taxon>
        <taxon>Fungi</taxon>
        <taxon>Dikarya</taxon>
        <taxon>Ascomycota</taxon>
        <taxon>Saccharomycotina</taxon>
        <taxon>Pichiomycetes</taxon>
        <taxon>Debaryomycetaceae</taxon>
        <taxon>Candida/Lodderomyces clade</taxon>
        <taxon>Candida</taxon>
    </lineage>
</organism>
<evidence type="ECO:0000256" key="3">
    <source>
        <dbReference type="ARBA" id="ARBA00022694"/>
    </source>
</evidence>
<dbReference type="RefSeq" id="XP_049178772.1">
    <property type="nucleotide sequence ID" value="XM_049325488.1"/>
</dbReference>
<evidence type="ECO:0000313" key="9">
    <source>
        <dbReference type="Proteomes" id="UP001202479"/>
    </source>
</evidence>
<evidence type="ECO:0000256" key="5">
    <source>
        <dbReference type="ARBA" id="ARBA00022840"/>
    </source>
</evidence>
<dbReference type="PANTHER" id="PTHR43033">
    <property type="entry name" value="TRNA(ILE)-LYSIDINE SYNTHASE-RELATED"/>
    <property type="match status" value="1"/>
</dbReference>
<dbReference type="GeneID" id="73381700"/>
<dbReference type="EC" id="6.3.4.19" evidence="1"/>
<dbReference type="HAMAP" id="MF_01161">
    <property type="entry name" value="tRNA_Ile_lys_synt"/>
    <property type="match status" value="1"/>
</dbReference>
<evidence type="ECO:0000256" key="4">
    <source>
        <dbReference type="ARBA" id="ARBA00022741"/>
    </source>
</evidence>
<dbReference type="EMBL" id="JAHUZD010000138">
    <property type="protein sequence ID" value="KAI3403025.2"/>
    <property type="molecule type" value="Genomic_DNA"/>
</dbReference>
<keyword evidence="2" id="KW-0436">Ligase</keyword>
<dbReference type="CDD" id="cd01992">
    <property type="entry name" value="TilS_N"/>
    <property type="match status" value="1"/>
</dbReference>
<dbReference type="InterPro" id="IPR012094">
    <property type="entry name" value="tRNA_Ile_lys_synt"/>
</dbReference>
<dbReference type="PANTHER" id="PTHR43033:SF1">
    <property type="entry name" value="TRNA(ILE)-LYSIDINE SYNTHASE-RELATED"/>
    <property type="match status" value="1"/>
</dbReference>
<keyword evidence="5" id="KW-0067">ATP-binding</keyword>
<dbReference type="GO" id="GO:0008033">
    <property type="term" value="P:tRNA processing"/>
    <property type="evidence" value="ECO:0007669"/>
    <property type="project" value="UniProtKB-KW"/>
</dbReference>
<protein>
    <recommendedName>
        <fullName evidence="1">tRNA(Ile)-lysidine synthetase</fullName>
        <ecNumber evidence="1">6.3.4.19</ecNumber>
    </recommendedName>
</protein>
<proteinExistence type="inferred from homology"/>